<protein>
    <submittedName>
        <fullName evidence="3">Transposase for insertion sequence elementIS4351</fullName>
    </submittedName>
</protein>
<dbReference type="KEGG" id="bbf:BBB_0855"/>
<gene>
    <name evidence="3" type="ORF">BBB_0855</name>
</gene>
<dbReference type="GO" id="GO:0032196">
    <property type="term" value="P:transposition"/>
    <property type="evidence" value="ECO:0007669"/>
    <property type="project" value="TreeGrafter"/>
</dbReference>
<sequence length="307" mass="33155">MAGATGGDKATVSREMAGNSFAVGSGRCHRASAAQRGCESRRGSCVRPGVLDDERGAGLVRRLVVREHWSPGRIAGGIAVERPGLMVFASAIHRAINERRLDPPGLTRARRGIRARPRHKGKRRHGRGGPEERRGKIPGARPIGHRPEIVGERSGLGDREGGTVVGKGAGACLVTLVDRRSGLLSGGRCAAHARRDVADVGIGALRRHPESRTVTLDRGRGFADFEKVVQATGAVFCFALPRHPWRRGGNGNTDGLIRECFPKGAGFTAVGEQEVRAVYDAIDHRPRKRHGYRTPWEVHHSTVLHLL</sequence>
<dbReference type="SUPFAM" id="SSF53098">
    <property type="entry name" value="Ribonuclease H-like"/>
    <property type="match status" value="1"/>
</dbReference>
<dbReference type="GO" id="GO:0004803">
    <property type="term" value="F:transposase activity"/>
    <property type="evidence" value="ECO:0007669"/>
    <property type="project" value="TreeGrafter"/>
</dbReference>
<proteinExistence type="predicted"/>
<dbReference type="HOGENOM" id="CLU_035706_0_1_11"/>
<dbReference type="InterPro" id="IPR053392">
    <property type="entry name" value="Transposase_IS30-like"/>
</dbReference>
<dbReference type="NCBIfam" id="NF033563">
    <property type="entry name" value="transpos_IS30"/>
    <property type="match status" value="1"/>
</dbReference>
<organism evidence="3 4">
    <name type="scientific">Bifidobacterium bifidum BGN4</name>
    <dbReference type="NCBI Taxonomy" id="484020"/>
    <lineage>
        <taxon>Bacteria</taxon>
        <taxon>Bacillati</taxon>
        <taxon>Actinomycetota</taxon>
        <taxon>Actinomycetes</taxon>
        <taxon>Bifidobacteriales</taxon>
        <taxon>Bifidobacteriaceae</taxon>
        <taxon>Bifidobacterium</taxon>
    </lineage>
</organism>
<reference evidence="3 4" key="1">
    <citation type="journal article" date="2012" name="J. Bacteriol.">
        <title>Complete Genome Sequence of the Probiotic Bacterium Bifidobacterium bifidum Strain BGN4.</title>
        <authorList>
            <person name="Yu D.S."/>
            <person name="Jeong H."/>
            <person name="Lee D.H."/>
            <person name="Kwon S.K."/>
            <person name="Song J.Y."/>
            <person name="Kim B.K."/>
            <person name="Park M.S."/>
            <person name="Ji G.E."/>
            <person name="Oh T.K."/>
            <person name="Kim J.F."/>
        </authorList>
    </citation>
    <scope>NUCLEOTIDE SEQUENCE [LARGE SCALE GENOMIC DNA]</scope>
    <source>
        <strain evidence="3 4">BGN4</strain>
    </source>
</reference>
<dbReference type="InterPro" id="IPR051917">
    <property type="entry name" value="Transposase-Integrase"/>
</dbReference>
<dbReference type="GO" id="GO:0015074">
    <property type="term" value="P:DNA integration"/>
    <property type="evidence" value="ECO:0007669"/>
    <property type="project" value="InterPro"/>
</dbReference>
<dbReference type="EMBL" id="CP001361">
    <property type="protein sequence ID" value="AFL04448.1"/>
    <property type="molecule type" value="Genomic_DNA"/>
</dbReference>
<feature type="compositionally biased region" description="Basic residues" evidence="1">
    <location>
        <begin position="108"/>
        <end position="127"/>
    </location>
</feature>
<feature type="region of interest" description="Disordered" evidence="1">
    <location>
        <begin position="103"/>
        <end position="161"/>
    </location>
</feature>
<evidence type="ECO:0000259" key="2">
    <source>
        <dbReference type="PROSITE" id="PS50994"/>
    </source>
</evidence>
<dbReference type="Proteomes" id="UP000006173">
    <property type="component" value="Chromosome"/>
</dbReference>
<dbReference type="InterPro" id="IPR001584">
    <property type="entry name" value="Integrase_cat-core"/>
</dbReference>
<dbReference type="PANTHER" id="PTHR10948:SF23">
    <property type="entry name" value="TRANSPOSASE INSI FOR INSERTION SEQUENCE ELEMENT IS30A-RELATED"/>
    <property type="match status" value="1"/>
</dbReference>
<evidence type="ECO:0000313" key="3">
    <source>
        <dbReference type="EMBL" id="AFL04448.1"/>
    </source>
</evidence>
<evidence type="ECO:0000256" key="1">
    <source>
        <dbReference type="SAM" id="MobiDB-lite"/>
    </source>
</evidence>
<accession>I3WHT5</accession>
<dbReference type="AlphaFoldDB" id="I3WHT5"/>
<evidence type="ECO:0000313" key="4">
    <source>
        <dbReference type="Proteomes" id="UP000006173"/>
    </source>
</evidence>
<dbReference type="GO" id="GO:0005829">
    <property type="term" value="C:cytosol"/>
    <property type="evidence" value="ECO:0007669"/>
    <property type="project" value="TreeGrafter"/>
</dbReference>
<name>I3WHT5_BIFBI</name>
<dbReference type="PANTHER" id="PTHR10948">
    <property type="entry name" value="TRANSPOSASE"/>
    <property type="match status" value="1"/>
</dbReference>
<dbReference type="InterPro" id="IPR012337">
    <property type="entry name" value="RNaseH-like_sf"/>
</dbReference>
<dbReference type="RefSeq" id="WP_014760178.1">
    <property type="nucleotide sequence ID" value="NC_017999.1"/>
</dbReference>
<feature type="domain" description="Integrase catalytic" evidence="2">
    <location>
        <begin position="143"/>
        <end position="303"/>
    </location>
</feature>
<dbReference type="PROSITE" id="PS50994">
    <property type="entry name" value="INTEGRASE"/>
    <property type="match status" value="1"/>
</dbReference>
<feature type="compositionally biased region" description="Basic and acidic residues" evidence="1">
    <location>
        <begin position="145"/>
        <end position="161"/>
    </location>
</feature>